<evidence type="ECO:0000313" key="6">
    <source>
        <dbReference type="EMBL" id="RDJ98034.1"/>
    </source>
</evidence>
<organism evidence="6 7">
    <name type="scientific">Cupriavidus lacunae</name>
    <dbReference type="NCBI Taxonomy" id="2666307"/>
    <lineage>
        <taxon>Bacteria</taxon>
        <taxon>Pseudomonadati</taxon>
        <taxon>Pseudomonadota</taxon>
        <taxon>Betaproteobacteria</taxon>
        <taxon>Burkholderiales</taxon>
        <taxon>Burkholderiaceae</taxon>
        <taxon>Cupriavidus</taxon>
    </lineage>
</organism>
<feature type="domain" description="HTH lysR-type" evidence="5">
    <location>
        <begin position="7"/>
        <end position="64"/>
    </location>
</feature>
<sequence length="306" mass="34361">MIRMTDVDLRLLRIFKTVADLKGLSAAESALNLNLSTISSHMTDLEKRLGLRLCERGRRGFHLTEEGHSVYQAAESLLNSVEEFRADIGAIRHEISGELAIGVVDSTITDVQAKITDAIRAVKQKGGDLFLKMEIKSPDEIEAAVLERKIHVGIGPFRIMHPGLTYLPLYTENLRLYCSHLHPLFKSAPNDINTEDLQKLDYVARGYMRESRELSDASNFKVAATVYHMEAAATLVLSGNFIGFLPEHYALQWVKQDLMRAIHPAFLSHSAEFSLVLLRGREQTMAVRVFVDALQSSLQPNRRMST</sequence>
<dbReference type="GO" id="GO:0000976">
    <property type="term" value="F:transcription cis-regulatory region binding"/>
    <property type="evidence" value="ECO:0007669"/>
    <property type="project" value="TreeGrafter"/>
</dbReference>
<dbReference type="Gene3D" id="3.40.190.290">
    <property type="match status" value="1"/>
</dbReference>
<dbReference type="CDD" id="cd05466">
    <property type="entry name" value="PBP2_LTTR_substrate"/>
    <property type="match status" value="1"/>
</dbReference>
<dbReference type="Proteomes" id="UP000255165">
    <property type="component" value="Unassembled WGS sequence"/>
</dbReference>
<dbReference type="GO" id="GO:0003700">
    <property type="term" value="F:DNA-binding transcription factor activity"/>
    <property type="evidence" value="ECO:0007669"/>
    <property type="project" value="InterPro"/>
</dbReference>
<dbReference type="InterPro" id="IPR036390">
    <property type="entry name" value="WH_DNA-bd_sf"/>
</dbReference>
<evidence type="ECO:0000256" key="1">
    <source>
        <dbReference type="ARBA" id="ARBA00009437"/>
    </source>
</evidence>
<dbReference type="Pfam" id="PF03466">
    <property type="entry name" value="LysR_substrate"/>
    <property type="match status" value="1"/>
</dbReference>
<dbReference type="PROSITE" id="PS50931">
    <property type="entry name" value="HTH_LYSR"/>
    <property type="match status" value="1"/>
</dbReference>
<dbReference type="InterPro" id="IPR000847">
    <property type="entry name" value="LysR_HTH_N"/>
</dbReference>
<keyword evidence="7" id="KW-1185">Reference proteome</keyword>
<reference evidence="7" key="1">
    <citation type="submission" date="2018-06" db="EMBL/GenBank/DDBJ databases">
        <authorList>
            <person name="Feng T."/>
            <person name="Jeon C.O."/>
        </authorList>
    </citation>
    <scope>NUCLEOTIDE SEQUENCE [LARGE SCALE GENOMIC DNA]</scope>
    <source>
        <strain evidence="7">S23</strain>
    </source>
</reference>
<protein>
    <submittedName>
        <fullName evidence="6">LysR family transcriptional regulator</fullName>
    </submittedName>
</protein>
<dbReference type="InterPro" id="IPR036388">
    <property type="entry name" value="WH-like_DNA-bd_sf"/>
</dbReference>
<dbReference type="SUPFAM" id="SSF53850">
    <property type="entry name" value="Periplasmic binding protein-like II"/>
    <property type="match status" value="1"/>
</dbReference>
<proteinExistence type="inferred from homology"/>
<comment type="similarity">
    <text evidence="1">Belongs to the LysR transcriptional regulatory family.</text>
</comment>
<dbReference type="SUPFAM" id="SSF46785">
    <property type="entry name" value="Winged helix' DNA-binding domain"/>
    <property type="match status" value="1"/>
</dbReference>
<dbReference type="PANTHER" id="PTHR30126:SF98">
    <property type="entry name" value="HTH-TYPE TRANSCRIPTIONAL ACTIVATOR BAUR"/>
    <property type="match status" value="1"/>
</dbReference>
<dbReference type="InterPro" id="IPR005119">
    <property type="entry name" value="LysR_subst-bd"/>
</dbReference>
<gene>
    <name evidence="6" type="ORF">DN412_41590</name>
</gene>
<comment type="caution">
    <text evidence="6">The sequence shown here is derived from an EMBL/GenBank/DDBJ whole genome shotgun (WGS) entry which is preliminary data.</text>
</comment>
<dbReference type="AlphaFoldDB" id="A0A370MXG0"/>
<dbReference type="PANTHER" id="PTHR30126">
    <property type="entry name" value="HTH-TYPE TRANSCRIPTIONAL REGULATOR"/>
    <property type="match status" value="1"/>
</dbReference>
<keyword evidence="4" id="KW-0804">Transcription</keyword>
<evidence type="ECO:0000256" key="4">
    <source>
        <dbReference type="ARBA" id="ARBA00023163"/>
    </source>
</evidence>
<dbReference type="Pfam" id="PF00126">
    <property type="entry name" value="HTH_1"/>
    <property type="match status" value="1"/>
</dbReference>
<evidence type="ECO:0000256" key="2">
    <source>
        <dbReference type="ARBA" id="ARBA00023015"/>
    </source>
</evidence>
<evidence type="ECO:0000256" key="3">
    <source>
        <dbReference type="ARBA" id="ARBA00023125"/>
    </source>
</evidence>
<accession>A0A370MXG0</accession>
<dbReference type="EMBL" id="QKWJ01000161">
    <property type="protein sequence ID" value="RDJ98034.1"/>
    <property type="molecule type" value="Genomic_DNA"/>
</dbReference>
<keyword evidence="3" id="KW-0238">DNA-binding</keyword>
<evidence type="ECO:0000313" key="7">
    <source>
        <dbReference type="Proteomes" id="UP000255165"/>
    </source>
</evidence>
<dbReference type="Gene3D" id="1.10.10.10">
    <property type="entry name" value="Winged helix-like DNA-binding domain superfamily/Winged helix DNA-binding domain"/>
    <property type="match status" value="1"/>
</dbReference>
<name>A0A370MXG0_9BURK</name>
<keyword evidence="2" id="KW-0805">Transcription regulation</keyword>
<evidence type="ECO:0000259" key="5">
    <source>
        <dbReference type="PROSITE" id="PS50931"/>
    </source>
</evidence>